<evidence type="ECO:0000313" key="2">
    <source>
        <dbReference type="EMBL" id="KGF55475.1"/>
    </source>
</evidence>
<feature type="compositionally biased region" description="Polar residues" evidence="1">
    <location>
        <begin position="142"/>
        <end position="166"/>
    </location>
</feature>
<feature type="compositionally biased region" description="Polar residues" evidence="1">
    <location>
        <begin position="210"/>
        <end position="235"/>
    </location>
</feature>
<evidence type="ECO:0000256" key="1">
    <source>
        <dbReference type="SAM" id="MobiDB-lite"/>
    </source>
</evidence>
<dbReference type="EMBL" id="ADLO01000056">
    <property type="protein sequence ID" value="KGF55475.1"/>
    <property type="molecule type" value="Genomic_DNA"/>
</dbReference>
<dbReference type="AlphaFoldDB" id="A0A096B8U4"/>
<gene>
    <name evidence="2" type="ORF">HMPREF9460_01788</name>
</gene>
<name>A0A096B8U4_FLAPL</name>
<feature type="region of interest" description="Disordered" evidence="1">
    <location>
        <begin position="137"/>
        <end position="248"/>
    </location>
</feature>
<reference evidence="2 3" key="1">
    <citation type="submission" date="2011-08" db="EMBL/GenBank/DDBJ databases">
        <title>The Genome Sequence of Clostridium orbiscindens 1_3_50AFAA.</title>
        <authorList>
            <consortium name="The Broad Institute Genome Sequencing Platform"/>
            <person name="Earl A."/>
            <person name="Ward D."/>
            <person name="Feldgarden M."/>
            <person name="Gevers D."/>
            <person name="Daigneault M."/>
            <person name="Strauss J."/>
            <person name="Allen-Vercoe E."/>
            <person name="Young S.K."/>
            <person name="Zeng Q."/>
            <person name="Gargeya S."/>
            <person name="Fitzgerald M."/>
            <person name="Haas B."/>
            <person name="Abouelleil A."/>
            <person name="Alvarado L."/>
            <person name="Arachchi H.M."/>
            <person name="Berlin A."/>
            <person name="Brown A."/>
            <person name="Chapman S.B."/>
            <person name="Chen Z."/>
            <person name="Dunbar C."/>
            <person name="Freedman E."/>
            <person name="Gearin G."/>
            <person name="Gellesch M."/>
            <person name="Goldberg J."/>
            <person name="Griggs A."/>
            <person name="Gujja S."/>
            <person name="Heiman D."/>
            <person name="Howarth C."/>
            <person name="Larson L."/>
            <person name="Lui A."/>
            <person name="MacDonald P.J.P."/>
            <person name="Montmayeur A."/>
            <person name="Murphy C."/>
            <person name="Neiman D."/>
            <person name="Pearson M."/>
            <person name="Priest M."/>
            <person name="Roberts A."/>
            <person name="Saif S."/>
            <person name="Shea T."/>
            <person name="Shenoy N."/>
            <person name="Sisk P."/>
            <person name="Stolte C."/>
            <person name="Sykes S."/>
            <person name="Wortman J."/>
            <person name="Nusbaum C."/>
            <person name="Birren B."/>
        </authorList>
    </citation>
    <scope>NUCLEOTIDE SEQUENCE [LARGE SCALE GENOMIC DNA]</scope>
    <source>
        <strain evidence="2 3">1_3_50AFAA</strain>
    </source>
</reference>
<comment type="caution">
    <text evidence="2">The sequence shown here is derived from an EMBL/GenBank/DDBJ whole genome shotgun (WGS) entry which is preliminary data.</text>
</comment>
<dbReference type="GeneID" id="93300248"/>
<protein>
    <submittedName>
        <fullName evidence="2">Uncharacterized protein</fullName>
    </submittedName>
</protein>
<accession>A0A096B8U4</accession>
<dbReference type="eggNOG" id="ENOG502ZAFJ">
    <property type="taxonomic scope" value="Bacteria"/>
</dbReference>
<dbReference type="RefSeq" id="WP_009257968.1">
    <property type="nucleotide sequence ID" value="NZ_KN174163.1"/>
</dbReference>
<sequence>MSDNNNNAKTMYEAVPAAAELNKVPGFDPLKFLRRAGDSMKLDLPYQKLWFRMAHPNGRMRLTAMRITEQMAIFEAKVFLDRSDAEPFSVSVAQQTMQDSRDFVKAAQNEALSQALSDAGFGIQLVSADTHAASVQKAAPVSKTQPSAITPPVSTVLPQEPSSASQKAAVLSEGNSVSGGTQTPQRASENAETARTKIQPAATPAHEQSLPVSPTTNTDTLPADSAPTTEQPENSKTAEELPIHLPAEELPVQRPAEDLTVAKEAQEVPEAKVVQEAPAYTPDMPVEDILKVMTLEQAQEVVVDSGVCRGLTIAEVAKKRPVNLRFYLTPGNKSKDNIVRAAAQLVLNSLQKAG</sequence>
<dbReference type="Proteomes" id="UP000029585">
    <property type="component" value="Unassembled WGS sequence"/>
</dbReference>
<evidence type="ECO:0000313" key="3">
    <source>
        <dbReference type="Proteomes" id="UP000029585"/>
    </source>
</evidence>
<feature type="compositionally biased region" description="Polar residues" evidence="1">
    <location>
        <begin position="173"/>
        <end position="193"/>
    </location>
</feature>
<organism evidence="2 3">
    <name type="scientific">Flavonifractor plautii 1_3_50AFAA</name>
    <dbReference type="NCBI Taxonomy" id="742738"/>
    <lineage>
        <taxon>Bacteria</taxon>
        <taxon>Bacillati</taxon>
        <taxon>Bacillota</taxon>
        <taxon>Clostridia</taxon>
        <taxon>Eubacteriales</taxon>
        <taxon>Oscillospiraceae</taxon>
        <taxon>Flavonifractor</taxon>
    </lineage>
</organism>
<dbReference type="PATRIC" id="fig|742738.3.peg.1838"/>
<keyword evidence="3" id="KW-1185">Reference proteome</keyword>
<proteinExistence type="predicted"/>
<dbReference type="HOGENOM" id="CLU_052794_0_0_9"/>